<dbReference type="PANTHER" id="PTHR43390">
    <property type="entry name" value="SIGNAL PEPTIDASE I"/>
    <property type="match status" value="1"/>
</dbReference>
<sequence length="183" mass="21206">MNENINTTKTLMSWFKAIFLGIMIAFLCREYIFSPIVVKGASMMPTYESEDVIIVSKISDIDRFDQIVFKSPYEDEYYIKRVIGLPGDTIEMKDDILIVNDKQYEEPYVNRESSLNIKNRITENFTLEEITGENVVPSGYLFVLGDNRLRSQDSRHFGLIPLDSVLGVSKMRILPLQDVKLFW</sequence>
<dbReference type="EC" id="3.4.21.89" evidence="3 6"/>
<feature type="domain" description="Peptidase S26" evidence="7">
    <location>
        <begin position="12"/>
        <end position="173"/>
    </location>
</feature>
<comment type="caution">
    <text evidence="8">The sequence shown here is derived from an EMBL/GenBank/DDBJ whole genome shotgun (WGS) entry which is preliminary data.</text>
</comment>
<evidence type="ECO:0000313" key="8">
    <source>
        <dbReference type="EMBL" id="RQW76219.1"/>
    </source>
</evidence>
<dbReference type="InterPro" id="IPR019758">
    <property type="entry name" value="Pept_S26A_signal_pept_1_CS"/>
</dbReference>
<organism evidence="8 9">
    <name type="scientific">Lysinibacillus composti</name>
    <dbReference type="NCBI Taxonomy" id="720633"/>
    <lineage>
        <taxon>Bacteria</taxon>
        <taxon>Bacillati</taxon>
        <taxon>Bacillota</taxon>
        <taxon>Bacilli</taxon>
        <taxon>Bacillales</taxon>
        <taxon>Bacillaceae</taxon>
        <taxon>Lysinibacillus</taxon>
    </lineage>
</organism>
<evidence type="ECO:0000256" key="3">
    <source>
        <dbReference type="ARBA" id="ARBA00013208"/>
    </source>
</evidence>
<keyword evidence="4 6" id="KW-0378">Hydrolase</keyword>
<dbReference type="InterPro" id="IPR000223">
    <property type="entry name" value="Pept_S26A_signal_pept_1"/>
</dbReference>
<dbReference type="Pfam" id="PF10502">
    <property type="entry name" value="Peptidase_S26"/>
    <property type="match status" value="1"/>
</dbReference>
<keyword evidence="6" id="KW-0645">Protease</keyword>
<evidence type="ECO:0000259" key="7">
    <source>
        <dbReference type="Pfam" id="PF10502"/>
    </source>
</evidence>
<accession>A0A3N9UJL9</accession>
<dbReference type="GO" id="GO:0004252">
    <property type="term" value="F:serine-type endopeptidase activity"/>
    <property type="evidence" value="ECO:0007669"/>
    <property type="project" value="InterPro"/>
</dbReference>
<comment type="similarity">
    <text evidence="6">Belongs to the peptidase S26 family.</text>
</comment>
<keyword evidence="6" id="KW-0472">Membrane</keyword>
<evidence type="ECO:0000256" key="5">
    <source>
        <dbReference type="PIRSR" id="PIRSR600223-1"/>
    </source>
</evidence>
<feature type="transmembrane region" description="Helical" evidence="6">
    <location>
        <begin position="12"/>
        <end position="33"/>
    </location>
</feature>
<dbReference type="PRINTS" id="PR00727">
    <property type="entry name" value="LEADERPTASE"/>
</dbReference>
<dbReference type="InterPro" id="IPR019757">
    <property type="entry name" value="Pept_S26A_signal_pept_1_Lys-AS"/>
</dbReference>
<dbReference type="PROSITE" id="PS00760">
    <property type="entry name" value="SPASE_I_2"/>
    <property type="match status" value="1"/>
</dbReference>
<reference evidence="8 9" key="1">
    <citation type="journal article" date="2013" name="J. Microbiol.">
        <title>Lysinibacillus chungkukjangi sp. nov., isolated from Chungkukjang, Korean fermented soybean food.</title>
        <authorList>
            <person name="Kim S.J."/>
            <person name="Jang Y.H."/>
            <person name="Hamada M."/>
            <person name="Ahn J.H."/>
            <person name="Weon H.Y."/>
            <person name="Suzuki K."/>
            <person name="Whang K.S."/>
            <person name="Kwon S.W."/>
        </authorList>
    </citation>
    <scope>NUCLEOTIDE SEQUENCE [LARGE SCALE GENOMIC DNA]</scope>
    <source>
        <strain evidence="8 9">MCCC 1A12701</strain>
    </source>
</reference>
<dbReference type="CDD" id="cd06530">
    <property type="entry name" value="S26_SPase_I"/>
    <property type="match status" value="1"/>
</dbReference>
<comment type="subcellular location">
    <subcellularLocation>
        <location evidence="2">Cell membrane</location>
        <topology evidence="2">Single-pass type II membrane protein</topology>
    </subcellularLocation>
    <subcellularLocation>
        <location evidence="6">Membrane</location>
        <topology evidence="6">Single-pass type II membrane protein</topology>
    </subcellularLocation>
</comment>
<keyword evidence="6" id="KW-0812">Transmembrane</keyword>
<keyword evidence="9" id="KW-1185">Reference proteome</keyword>
<evidence type="ECO:0000313" key="9">
    <source>
        <dbReference type="Proteomes" id="UP000274033"/>
    </source>
</evidence>
<feature type="active site" evidence="5">
    <location>
        <position position="80"/>
    </location>
</feature>
<dbReference type="SUPFAM" id="SSF51306">
    <property type="entry name" value="LexA/Signal peptidase"/>
    <property type="match status" value="1"/>
</dbReference>
<dbReference type="InterPro" id="IPR036286">
    <property type="entry name" value="LexA/Signal_pep-like_sf"/>
</dbReference>
<comment type="catalytic activity">
    <reaction evidence="1 6">
        <text>Cleavage of hydrophobic, N-terminal signal or leader sequences from secreted and periplasmic proteins.</text>
        <dbReference type="EC" id="3.4.21.89"/>
    </reaction>
</comment>
<dbReference type="PROSITE" id="PS00761">
    <property type="entry name" value="SPASE_I_3"/>
    <property type="match status" value="1"/>
</dbReference>
<dbReference type="PANTHER" id="PTHR43390:SF8">
    <property type="entry name" value="SIGNAL PEPTIDASE I"/>
    <property type="match status" value="1"/>
</dbReference>
<gene>
    <name evidence="8" type="primary">lepB</name>
    <name evidence="8" type="ORF">EBB45_01330</name>
</gene>
<evidence type="ECO:0000256" key="4">
    <source>
        <dbReference type="ARBA" id="ARBA00022801"/>
    </source>
</evidence>
<dbReference type="AlphaFoldDB" id="A0A3N9UJL9"/>
<dbReference type="InterPro" id="IPR019533">
    <property type="entry name" value="Peptidase_S26"/>
</dbReference>
<feature type="active site" evidence="5">
    <location>
        <position position="42"/>
    </location>
</feature>
<keyword evidence="6" id="KW-1133">Transmembrane helix</keyword>
<evidence type="ECO:0000256" key="1">
    <source>
        <dbReference type="ARBA" id="ARBA00000677"/>
    </source>
</evidence>
<dbReference type="OrthoDB" id="9802919at2"/>
<dbReference type="RefSeq" id="WP_124761838.1">
    <property type="nucleotide sequence ID" value="NZ_JAFBDY010000001.1"/>
</dbReference>
<dbReference type="GO" id="GO:0005886">
    <property type="term" value="C:plasma membrane"/>
    <property type="evidence" value="ECO:0007669"/>
    <property type="project" value="UniProtKB-SubCell"/>
</dbReference>
<dbReference type="GO" id="GO:0006465">
    <property type="term" value="P:signal peptide processing"/>
    <property type="evidence" value="ECO:0007669"/>
    <property type="project" value="InterPro"/>
</dbReference>
<dbReference type="EMBL" id="RRCT01000001">
    <property type="protein sequence ID" value="RQW76219.1"/>
    <property type="molecule type" value="Genomic_DNA"/>
</dbReference>
<protein>
    <recommendedName>
        <fullName evidence="3 6">Signal peptidase I</fullName>
        <ecNumber evidence="3 6">3.4.21.89</ecNumber>
    </recommendedName>
</protein>
<dbReference type="NCBIfam" id="TIGR02227">
    <property type="entry name" value="sigpep_I_bact"/>
    <property type="match status" value="1"/>
</dbReference>
<proteinExistence type="inferred from homology"/>
<evidence type="ECO:0000256" key="6">
    <source>
        <dbReference type="RuleBase" id="RU362042"/>
    </source>
</evidence>
<name>A0A3N9UJL9_9BACI</name>
<dbReference type="Gene3D" id="2.10.109.10">
    <property type="entry name" value="Umud Fragment, subunit A"/>
    <property type="match status" value="1"/>
</dbReference>
<evidence type="ECO:0000256" key="2">
    <source>
        <dbReference type="ARBA" id="ARBA00004401"/>
    </source>
</evidence>
<dbReference type="GO" id="GO:0009003">
    <property type="term" value="F:signal peptidase activity"/>
    <property type="evidence" value="ECO:0007669"/>
    <property type="project" value="UniProtKB-EC"/>
</dbReference>
<dbReference type="Proteomes" id="UP000274033">
    <property type="component" value="Unassembled WGS sequence"/>
</dbReference>